<evidence type="ECO:0000256" key="3">
    <source>
        <dbReference type="ARBA" id="ARBA00022630"/>
    </source>
</evidence>
<dbReference type="InterPro" id="IPR050446">
    <property type="entry name" value="FAD-oxidoreductase/Apoptosis"/>
</dbReference>
<dbReference type="SUPFAM" id="SSF51905">
    <property type="entry name" value="FAD/NAD(P)-binding domain"/>
    <property type="match status" value="1"/>
</dbReference>
<dbReference type="Proteomes" id="UP000095300">
    <property type="component" value="Unassembled WGS sequence"/>
</dbReference>
<evidence type="ECO:0000256" key="5">
    <source>
        <dbReference type="ARBA" id="ARBA00022723"/>
    </source>
</evidence>
<dbReference type="OrthoDB" id="432169at2759"/>
<dbReference type="GO" id="GO:0046872">
    <property type="term" value="F:metal ion binding"/>
    <property type="evidence" value="ECO:0007669"/>
    <property type="project" value="UniProtKB-KW"/>
</dbReference>
<dbReference type="Gene3D" id="2.102.10.10">
    <property type="entry name" value="Rieske [2Fe-2S] iron-sulphur domain"/>
    <property type="match status" value="1"/>
</dbReference>
<dbReference type="EnsemblMetazoa" id="SCAU009459-RE">
    <property type="protein sequence ID" value="SCAU009459-PE"/>
    <property type="gene ID" value="SCAU009459"/>
</dbReference>
<evidence type="ECO:0000256" key="8">
    <source>
        <dbReference type="ARBA" id="ARBA00023004"/>
    </source>
</evidence>
<evidence type="ECO:0000256" key="2">
    <source>
        <dbReference type="ARBA" id="ARBA00006442"/>
    </source>
</evidence>
<dbReference type="KEGG" id="scac:106086461"/>
<evidence type="ECO:0000259" key="11">
    <source>
        <dbReference type="PROSITE" id="PS51296"/>
    </source>
</evidence>
<dbReference type="InterPro" id="IPR016156">
    <property type="entry name" value="FAD/NAD-linked_Rdtase_dimer_sf"/>
</dbReference>
<evidence type="ECO:0000256" key="9">
    <source>
        <dbReference type="ARBA" id="ARBA00023014"/>
    </source>
</evidence>
<protein>
    <recommendedName>
        <fullName evidence="11">Rieske domain-containing protein</fullName>
    </recommendedName>
</protein>
<dbReference type="VEuPathDB" id="VectorBase:SCAU009459"/>
<dbReference type="InterPro" id="IPR023753">
    <property type="entry name" value="FAD/NAD-binding_dom"/>
</dbReference>
<evidence type="ECO:0000256" key="7">
    <source>
        <dbReference type="ARBA" id="ARBA00023002"/>
    </source>
</evidence>
<dbReference type="CDD" id="cd03478">
    <property type="entry name" value="Rieske_AIFL_N"/>
    <property type="match status" value="1"/>
</dbReference>
<dbReference type="InterPro" id="IPR036922">
    <property type="entry name" value="Rieske_2Fe-2S_sf"/>
</dbReference>
<feature type="domain" description="Rieske" evidence="11">
    <location>
        <begin position="226"/>
        <end position="322"/>
    </location>
</feature>
<dbReference type="PANTHER" id="PTHR43557">
    <property type="entry name" value="APOPTOSIS-INDUCING FACTOR 1"/>
    <property type="match status" value="1"/>
</dbReference>
<evidence type="ECO:0000256" key="4">
    <source>
        <dbReference type="ARBA" id="ARBA00022714"/>
    </source>
</evidence>
<evidence type="ECO:0000256" key="1">
    <source>
        <dbReference type="ARBA" id="ARBA00001974"/>
    </source>
</evidence>
<evidence type="ECO:0000313" key="13">
    <source>
        <dbReference type="Proteomes" id="UP000095300"/>
    </source>
</evidence>
<dbReference type="Gene3D" id="3.30.390.30">
    <property type="match status" value="1"/>
</dbReference>
<dbReference type="PRINTS" id="PR00411">
    <property type="entry name" value="PNDRDTASEI"/>
</dbReference>
<keyword evidence="3" id="KW-0285">Flavoprotein</keyword>
<evidence type="ECO:0000256" key="6">
    <source>
        <dbReference type="ARBA" id="ARBA00022827"/>
    </source>
</evidence>
<gene>
    <name evidence="12" type="primary">106086461</name>
</gene>
<dbReference type="PRINTS" id="PR00368">
    <property type="entry name" value="FADPNR"/>
</dbReference>
<keyword evidence="5" id="KW-0479">Metal-binding</keyword>
<comment type="cofactor">
    <cofactor evidence="1">
        <name>FAD</name>
        <dbReference type="ChEBI" id="CHEBI:57692"/>
    </cofactor>
</comment>
<keyword evidence="7" id="KW-0560">Oxidoreductase</keyword>
<dbReference type="Pfam" id="PF07992">
    <property type="entry name" value="Pyr_redox_2"/>
    <property type="match status" value="1"/>
</dbReference>
<dbReference type="STRING" id="35570.A0A1I8PMQ2"/>
<dbReference type="PANTHER" id="PTHR43557:SF2">
    <property type="entry name" value="RIESKE DOMAIN-CONTAINING PROTEIN-RELATED"/>
    <property type="match status" value="1"/>
</dbReference>
<keyword evidence="9" id="KW-0411">Iron-sulfur</keyword>
<feature type="region of interest" description="Disordered" evidence="10">
    <location>
        <begin position="133"/>
        <end position="156"/>
    </location>
</feature>
<sequence length="761" mass="84844">MSSVCSNNSYLKLHRSSAAINTLSLYRVENFTLSYKCLPAKSSIVTIVNNLLKSPKAVTLVENESVRRRFYSTLCLSETIKSNNNIISKYQTKIQKQFANKQTTTTELNRFHITNTSAAWWYCRRPHNFIGNNSTRSLRHHSRQQQLPPPPPLYQQQQQHLLYPASLPLNRPQTRSLNMGSANCKEYVTTNDACSNRPENENGTTGSGLYQSTCEAKMVDDYTDPVAVCNVGDLQEHEMKQFQFNENTKVLVVKQKDQIKAIGNKCTHYGAPLHTGVLGDGRVRCPWHGACFSIDSGDIEDFPGLDSLPCYKVEVKSDGQVMVRAKRKDLENTRRLKDMVKRDPKDNRCYVVVGGGPAGAVCAETLRQEGFTGRLVMVCKEQYLPYDRVKVSKASDVQIETLQFRKPQFYEEYDIETLMGVAATKLSCEEKTLYLSNNTTVTYDKIFIATGCSASKPSIKGSNLKGVMVVREYDDLKEINKLITPESNLVCLGSSFIALEAAQSWGKKAKCATLISRTEFPLMATFGAVVGERVLRLYKDQGIHTVMNSGIVEILGDDNNNVTDVILKDGTKLPCDILIMGTGSKFNTDFLIGSGLPLNHNGSIDTDLYLKTLVDDVYVGGDIANAPVYSHNQERAAIGHYQLAQYHGRIAALNMVGKTTEELRAVPFFFTMLFGKGFRYSGYGKYNDVVIEGDLDNLKFVAYFLDGDDKVVAVASCGRDPIVAQFAELQSQGKTLHRKDLEDPSDPVAWTKKLKLVGKCI</sequence>
<dbReference type="PROSITE" id="PS51296">
    <property type="entry name" value="RIESKE"/>
    <property type="match status" value="1"/>
</dbReference>
<organism evidence="12 13">
    <name type="scientific">Stomoxys calcitrans</name>
    <name type="common">Stable fly</name>
    <name type="synonym">Conops calcitrans</name>
    <dbReference type="NCBI Taxonomy" id="35570"/>
    <lineage>
        <taxon>Eukaryota</taxon>
        <taxon>Metazoa</taxon>
        <taxon>Ecdysozoa</taxon>
        <taxon>Arthropoda</taxon>
        <taxon>Hexapoda</taxon>
        <taxon>Insecta</taxon>
        <taxon>Pterygota</taxon>
        <taxon>Neoptera</taxon>
        <taxon>Endopterygota</taxon>
        <taxon>Diptera</taxon>
        <taxon>Brachycera</taxon>
        <taxon>Muscomorpha</taxon>
        <taxon>Muscoidea</taxon>
        <taxon>Muscidae</taxon>
        <taxon>Stomoxys</taxon>
    </lineage>
</organism>
<dbReference type="SUPFAM" id="SSF50022">
    <property type="entry name" value="ISP domain"/>
    <property type="match status" value="1"/>
</dbReference>
<dbReference type="GO" id="GO:0051537">
    <property type="term" value="F:2 iron, 2 sulfur cluster binding"/>
    <property type="evidence" value="ECO:0007669"/>
    <property type="project" value="UniProtKB-KW"/>
</dbReference>
<keyword evidence="6" id="KW-0274">FAD</keyword>
<dbReference type="Gene3D" id="3.50.50.60">
    <property type="entry name" value="FAD/NAD(P)-binding domain"/>
    <property type="match status" value="2"/>
</dbReference>
<proteinExistence type="inferred from homology"/>
<dbReference type="Pfam" id="PF00355">
    <property type="entry name" value="Rieske"/>
    <property type="match status" value="1"/>
</dbReference>
<keyword evidence="13" id="KW-1185">Reference proteome</keyword>
<reference evidence="12" key="1">
    <citation type="submission" date="2020-05" db="UniProtKB">
        <authorList>
            <consortium name="EnsemblMetazoa"/>
        </authorList>
    </citation>
    <scope>IDENTIFICATION</scope>
    <source>
        <strain evidence="12">USDA</strain>
    </source>
</reference>
<dbReference type="InterPro" id="IPR036188">
    <property type="entry name" value="FAD/NAD-bd_sf"/>
</dbReference>
<evidence type="ECO:0000256" key="10">
    <source>
        <dbReference type="SAM" id="MobiDB-lite"/>
    </source>
</evidence>
<keyword evidence="4" id="KW-0001">2Fe-2S</keyword>
<dbReference type="GO" id="GO:0005737">
    <property type="term" value="C:cytoplasm"/>
    <property type="evidence" value="ECO:0007669"/>
    <property type="project" value="TreeGrafter"/>
</dbReference>
<dbReference type="InterPro" id="IPR017941">
    <property type="entry name" value="Rieske_2Fe-2S"/>
</dbReference>
<dbReference type="SUPFAM" id="SSF55424">
    <property type="entry name" value="FAD/NAD-linked reductases, dimerisation (C-terminal) domain"/>
    <property type="match status" value="1"/>
</dbReference>
<dbReference type="AlphaFoldDB" id="A0A1I8PMQ2"/>
<dbReference type="GO" id="GO:0016651">
    <property type="term" value="F:oxidoreductase activity, acting on NAD(P)H"/>
    <property type="evidence" value="ECO:0007669"/>
    <property type="project" value="TreeGrafter"/>
</dbReference>
<accession>A0A1I8PMQ2</accession>
<name>A0A1I8PMQ2_STOCA</name>
<keyword evidence="8" id="KW-0408">Iron</keyword>
<dbReference type="FunFam" id="2.102.10.10:FF:000003">
    <property type="entry name" value="apoptosis-inducing factor 3 isoform X2"/>
    <property type="match status" value="1"/>
</dbReference>
<comment type="similarity">
    <text evidence="2">Belongs to the FAD-dependent oxidoreductase family.</text>
</comment>
<evidence type="ECO:0000313" key="12">
    <source>
        <dbReference type="EnsemblMetazoa" id="SCAU009459-PE"/>
    </source>
</evidence>